<evidence type="ECO:0000259" key="1">
    <source>
        <dbReference type="Pfam" id="PF00135"/>
    </source>
</evidence>
<dbReference type="Gene3D" id="3.40.50.1820">
    <property type="entry name" value="alpha/beta hydrolase"/>
    <property type="match status" value="1"/>
</dbReference>
<gene>
    <name evidence="2" type="ORF">OXD698_LOCUS52886</name>
</gene>
<sequence>DVDILMGSTDDEGVYVAIVPILMEQYDQDAITLHNINFTEITLKFLKAMQPDKTCLYKKAFEIYNIERIPVNCSQSLECYCSLFYNYSQLITDILFNNDYYRFLEQRLKYSNRTYLYQYS</sequence>
<feature type="domain" description="Carboxylesterase type B" evidence="1">
    <location>
        <begin position="1"/>
        <end position="119"/>
    </location>
</feature>
<name>A0A820QMT5_9BILA</name>
<dbReference type="EMBL" id="CAJOAZ010029429">
    <property type="protein sequence ID" value="CAF4425162.1"/>
    <property type="molecule type" value="Genomic_DNA"/>
</dbReference>
<dbReference type="Proteomes" id="UP000663844">
    <property type="component" value="Unassembled WGS sequence"/>
</dbReference>
<dbReference type="InterPro" id="IPR029058">
    <property type="entry name" value="AB_hydrolase_fold"/>
</dbReference>
<reference evidence="2" key="1">
    <citation type="submission" date="2021-02" db="EMBL/GenBank/DDBJ databases">
        <authorList>
            <person name="Nowell W R."/>
        </authorList>
    </citation>
    <scope>NUCLEOTIDE SEQUENCE</scope>
</reference>
<dbReference type="InterPro" id="IPR002018">
    <property type="entry name" value="CarbesteraseB"/>
</dbReference>
<comment type="caution">
    <text evidence="2">The sequence shown here is derived from an EMBL/GenBank/DDBJ whole genome shotgun (WGS) entry which is preliminary data.</text>
</comment>
<feature type="non-terminal residue" evidence="2">
    <location>
        <position position="120"/>
    </location>
</feature>
<dbReference type="SUPFAM" id="SSF53474">
    <property type="entry name" value="alpha/beta-Hydrolases"/>
    <property type="match status" value="1"/>
</dbReference>
<dbReference type="AlphaFoldDB" id="A0A820QMT5"/>
<proteinExistence type="predicted"/>
<dbReference type="Pfam" id="PF00135">
    <property type="entry name" value="COesterase"/>
    <property type="match status" value="1"/>
</dbReference>
<feature type="non-terminal residue" evidence="2">
    <location>
        <position position="1"/>
    </location>
</feature>
<organism evidence="2 3">
    <name type="scientific">Adineta steineri</name>
    <dbReference type="NCBI Taxonomy" id="433720"/>
    <lineage>
        <taxon>Eukaryota</taxon>
        <taxon>Metazoa</taxon>
        <taxon>Spiralia</taxon>
        <taxon>Gnathifera</taxon>
        <taxon>Rotifera</taxon>
        <taxon>Eurotatoria</taxon>
        <taxon>Bdelloidea</taxon>
        <taxon>Adinetida</taxon>
        <taxon>Adinetidae</taxon>
        <taxon>Adineta</taxon>
    </lineage>
</organism>
<evidence type="ECO:0000313" key="2">
    <source>
        <dbReference type="EMBL" id="CAF4425162.1"/>
    </source>
</evidence>
<evidence type="ECO:0000313" key="3">
    <source>
        <dbReference type="Proteomes" id="UP000663844"/>
    </source>
</evidence>
<protein>
    <recommendedName>
        <fullName evidence="1">Carboxylesterase type B domain-containing protein</fullName>
    </recommendedName>
</protein>
<accession>A0A820QMT5</accession>